<feature type="region of interest" description="Disordered" evidence="1">
    <location>
        <begin position="383"/>
        <end position="402"/>
    </location>
</feature>
<name>A0ABD3X214_SINWO</name>
<evidence type="ECO:0000256" key="1">
    <source>
        <dbReference type="SAM" id="MobiDB-lite"/>
    </source>
</evidence>
<sequence>MDAKETLIDCNFLSQSSSVSALGAESARKLLAFVDVAFASHAFGKDPWSEHSYAVSEDVQHENVPDYDHSYMSRTRENDHSYSTVGKTQISKVLDCIEKEKTEVQCLQRRASTGSERNLFTEENVEMLTSSQIPTQSNACFHDSCFALKSRHCFSLEMINNIDIACKKKDLPLGISDPDISRIVLDGQPTRPAILPQHIDMHSAFDHSYAVTNHTTSTMSLSPKSLENANETKVPDEGSNGGQIWNNTEISPNEFLKSPFLDHSYQLVERKRFKMKNSFAQSPFLDHSYQSVKMQNLRNVQNTGAKRDGSNDVSNIPIRSPYFDHSYDMLLTSVPNSLDLSKNEPSKGLLYLDHSYETKNKEFGGISKGKFGLQPSISRKTDHSYFISDSPTDSGTGSNLEDEDDIEMNLLQFHKDHTYTTKDTL</sequence>
<keyword evidence="3" id="KW-1185">Reference proteome</keyword>
<comment type="caution">
    <text evidence="2">The sequence shown here is derived from an EMBL/GenBank/DDBJ whole genome shotgun (WGS) entry which is preliminary data.</text>
</comment>
<evidence type="ECO:0000313" key="2">
    <source>
        <dbReference type="EMBL" id="KAL3879052.1"/>
    </source>
</evidence>
<feature type="region of interest" description="Disordered" evidence="1">
    <location>
        <begin position="218"/>
        <end position="243"/>
    </location>
</feature>
<organism evidence="2 3">
    <name type="scientific">Sinanodonta woodiana</name>
    <name type="common">Chinese pond mussel</name>
    <name type="synonym">Anodonta woodiana</name>
    <dbReference type="NCBI Taxonomy" id="1069815"/>
    <lineage>
        <taxon>Eukaryota</taxon>
        <taxon>Metazoa</taxon>
        <taxon>Spiralia</taxon>
        <taxon>Lophotrochozoa</taxon>
        <taxon>Mollusca</taxon>
        <taxon>Bivalvia</taxon>
        <taxon>Autobranchia</taxon>
        <taxon>Heteroconchia</taxon>
        <taxon>Palaeoheterodonta</taxon>
        <taxon>Unionida</taxon>
        <taxon>Unionoidea</taxon>
        <taxon>Unionidae</taxon>
        <taxon>Unioninae</taxon>
        <taxon>Sinanodonta</taxon>
    </lineage>
</organism>
<protein>
    <submittedName>
        <fullName evidence="2">Uncharacterized protein</fullName>
    </submittedName>
</protein>
<dbReference type="AlphaFoldDB" id="A0ABD3X214"/>
<evidence type="ECO:0000313" key="3">
    <source>
        <dbReference type="Proteomes" id="UP001634394"/>
    </source>
</evidence>
<proteinExistence type="predicted"/>
<dbReference type="Proteomes" id="UP001634394">
    <property type="component" value="Unassembled WGS sequence"/>
</dbReference>
<gene>
    <name evidence="2" type="ORF">ACJMK2_031366</name>
</gene>
<feature type="compositionally biased region" description="Polar residues" evidence="1">
    <location>
        <begin position="387"/>
        <end position="399"/>
    </location>
</feature>
<accession>A0ABD3X214</accession>
<feature type="compositionally biased region" description="Polar residues" evidence="1">
    <location>
        <begin position="218"/>
        <end position="231"/>
    </location>
</feature>
<reference evidence="2 3" key="1">
    <citation type="submission" date="2024-11" db="EMBL/GenBank/DDBJ databases">
        <title>Chromosome-level genome assembly of the freshwater bivalve Anodonta woodiana.</title>
        <authorList>
            <person name="Chen X."/>
        </authorList>
    </citation>
    <scope>NUCLEOTIDE SEQUENCE [LARGE SCALE GENOMIC DNA]</scope>
    <source>
        <strain evidence="2">MN2024</strain>
        <tissue evidence="2">Gills</tissue>
    </source>
</reference>
<dbReference type="EMBL" id="JBJQND010000004">
    <property type="protein sequence ID" value="KAL3879052.1"/>
    <property type="molecule type" value="Genomic_DNA"/>
</dbReference>